<keyword evidence="3" id="KW-1185">Reference proteome</keyword>
<dbReference type="AlphaFoldDB" id="A0A8S1NB27"/>
<proteinExistence type="predicted"/>
<reference evidence="2" key="1">
    <citation type="submission" date="2021-01" db="EMBL/GenBank/DDBJ databases">
        <authorList>
            <consortium name="Genoscope - CEA"/>
            <person name="William W."/>
        </authorList>
    </citation>
    <scope>NUCLEOTIDE SEQUENCE</scope>
</reference>
<dbReference type="GO" id="GO:0008270">
    <property type="term" value="F:zinc ion binding"/>
    <property type="evidence" value="ECO:0007669"/>
    <property type="project" value="TreeGrafter"/>
</dbReference>
<accession>A0A8S1NB27</accession>
<name>A0A8S1NB27_PARPR</name>
<organism evidence="2 3">
    <name type="scientific">Paramecium primaurelia</name>
    <dbReference type="NCBI Taxonomy" id="5886"/>
    <lineage>
        <taxon>Eukaryota</taxon>
        <taxon>Sar</taxon>
        <taxon>Alveolata</taxon>
        <taxon>Ciliophora</taxon>
        <taxon>Intramacronucleata</taxon>
        <taxon>Oligohymenophorea</taxon>
        <taxon>Peniculida</taxon>
        <taxon>Parameciidae</taxon>
        <taxon>Paramecium</taxon>
    </lineage>
</organism>
<evidence type="ECO:0000313" key="2">
    <source>
        <dbReference type="EMBL" id="CAD8090207.1"/>
    </source>
</evidence>
<dbReference type="Proteomes" id="UP000688137">
    <property type="component" value="Unassembled WGS sequence"/>
</dbReference>
<sequence>MSYFLQSIDQFGVQQKLQIPPIKPTQKSALGGLVTLILYGVSLGYFLFQFFDWQSNNKLPKVTFIQEQINFAQKLKLEGVFAEISYLQSLNNPIDPFNPQNLIFSPKLKLIPFDRKNIQTLPLKFESQQQEDGKIINKFIIQDIEPITSPVNQPMREQSNYQLSMGYCNTKLLQEGQQCANQDTIDQFFSQTNFFQVFIYIKQFDPKTKSLKNIPKFFIFDMIKAQLYFNQFILTVGELNMDDGFLFPNSNDYTYLSDLQIVSAQYDQEYSKNIYGEELISILFFNLDQIKIVNSVEYPKISEILADTGSIISWILSISFLVSKYNENLSMEQTEKDIISMYYHDFIDFQIKKNWLGKIISVNCKGRDYDPQKSEEILNKLNQIAIAKMNYLNLQNEVAKLQLIIQEHLGLQQIKKYLESKYKLENLFDQVGIPEKTSQQAINQIHAQNDQQLDGISQMNIDGESESRHNKLTILEQELESRMGLLDIQMDENGQLKRRNSILQVQESFQNGITYLKVNNFEKPVDTK</sequence>
<dbReference type="OMA" id="EGQFCAN"/>
<evidence type="ECO:0000256" key="1">
    <source>
        <dbReference type="SAM" id="Phobius"/>
    </source>
</evidence>
<dbReference type="EMBL" id="CAJJDM010000088">
    <property type="protein sequence ID" value="CAD8090207.1"/>
    <property type="molecule type" value="Genomic_DNA"/>
</dbReference>
<dbReference type="PANTHER" id="PTHR12621:SF7">
    <property type="entry name" value="CYSTEINE AND HISTIDINE-RICH DOMAIN-CONTAINING PROTEIN 1"/>
    <property type="match status" value="1"/>
</dbReference>
<evidence type="ECO:0008006" key="4">
    <source>
        <dbReference type="Google" id="ProtNLM"/>
    </source>
</evidence>
<feature type="transmembrane region" description="Helical" evidence="1">
    <location>
        <begin position="29"/>
        <end position="51"/>
    </location>
</feature>
<protein>
    <recommendedName>
        <fullName evidence="4">Transmembrane protein</fullName>
    </recommendedName>
</protein>
<dbReference type="PANTHER" id="PTHR12621">
    <property type="entry name" value="CYSTEINE AND HISTIDINE-RICH DOMAIN CHORD -CONTAINING PROTEIN"/>
    <property type="match status" value="1"/>
</dbReference>
<keyword evidence="1" id="KW-1133">Transmembrane helix</keyword>
<evidence type="ECO:0000313" key="3">
    <source>
        <dbReference type="Proteomes" id="UP000688137"/>
    </source>
</evidence>
<gene>
    <name evidence="2" type="ORF">PPRIM_AZ9-3.1.T0850151</name>
</gene>
<keyword evidence="1" id="KW-0472">Membrane</keyword>
<comment type="caution">
    <text evidence="2">The sequence shown here is derived from an EMBL/GenBank/DDBJ whole genome shotgun (WGS) entry which is preliminary data.</text>
</comment>
<keyword evidence="1" id="KW-0812">Transmembrane</keyword>